<dbReference type="AlphaFoldDB" id="A0A164JV73"/>
<reference evidence="1 2" key="1">
    <citation type="submission" date="2016-04" db="EMBL/GenBank/DDBJ databases">
        <authorList>
            <person name="Evans L.H."/>
            <person name="Alamgir A."/>
            <person name="Owens N."/>
            <person name="Weber N.D."/>
            <person name="Virtaneva K."/>
            <person name="Barbian K."/>
            <person name="Babar A."/>
            <person name="Rosenke K."/>
        </authorList>
    </citation>
    <scope>NUCLEOTIDE SEQUENCE [LARGE SCALE GENOMIC DNA]</scope>
    <source>
        <strain evidence="1 2">IFM 0406</strain>
    </source>
</reference>
<sequence>MTGRVLTPADPPGALALESLLSGRDSLVTWVGTDGSRWPISGGLAPRPPVAEGVQLLDIKGLHGPLKHVDQQGAHEDGVTYLDTVYDAAEIDMTLVFFGRDQIARRRVFRRWLAGWEPKRTGRLWWFTAETGHWWMNLRLLQEPRDVLKAGDAAAVQMAWSARGDRPFWVSFDSISTTLIASDTTTLADPAGKAAPNFLPVWNRGDQDGWPVHLLQGPGVFSVGDNGGPRRITVPLNIGELARVTTLPNRRTVVEVNTGANIYPRVRGRFSTPVPAGASVRIPVTVTGATPGVTSAVSSLTPWRRWPE</sequence>
<dbReference type="STRING" id="455432.AWN90_40040"/>
<dbReference type="RefSeq" id="WP_067594291.1">
    <property type="nucleotide sequence ID" value="NZ_JABMCZ010000003.1"/>
</dbReference>
<proteinExistence type="predicted"/>
<evidence type="ECO:0000313" key="2">
    <source>
        <dbReference type="Proteomes" id="UP000076512"/>
    </source>
</evidence>
<dbReference type="OrthoDB" id="4545834at2"/>
<dbReference type="EMBL" id="LWGR01000013">
    <property type="protein sequence ID" value="KZM70753.1"/>
    <property type="molecule type" value="Genomic_DNA"/>
</dbReference>
<gene>
    <name evidence="1" type="ORF">AWN90_40040</name>
</gene>
<comment type="caution">
    <text evidence="1">The sequence shown here is derived from an EMBL/GenBank/DDBJ whole genome shotgun (WGS) entry which is preliminary data.</text>
</comment>
<organism evidence="1 2">
    <name type="scientific">Nocardia terpenica</name>
    <dbReference type="NCBI Taxonomy" id="455432"/>
    <lineage>
        <taxon>Bacteria</taxon>
        <taxon>Bacillati</taxon>
        <taxon>Actinomycetota</taxon>
        <taxon>Actinomycetes</taxon>
        <taxon>Mycobacteriales</taxon>
        <taxon>Nocardiaceae</taxon>
        <taxon>Nocardia</taxon>
    </lineage>
</organism>
<accession>A0A164JV73</accession>
<dbReference type="Proteomes" id="UP000076512">
    <property type="component" value="Unassembled WGS sequence"/>
</dbReference>
<evidence type="ECO:0000313" key="1">
    <source>
        <dbReference type="EMBL" id="KZM70753.1"/>
    </source>
</evidence>
<name>A0A164JV73_9NOCA</name>
<protein>
    <submittedName>
        <fullName evidence="1">Uncharacterized protein</fullName>
    </submittedName>
</protein>
<keyword evidence="2" id="KW-1185">Reference proteome</keyword>